<feature type="region of interest" description="Disordered" evidence="2">
    <location>
        <begin position="216"/>
        <end position="239"/>
    </location>
</feature>
<comment type="caution">
    <text evidence="4">The sequence shown here is derived from an EMBL/GenBank/DDBJ whole genome shotgun (WGS) entry which is preliminary data.</text>
</comment>
<keyword evidence="1" id="KW-0479">Metal-binding</keyword>
<evidence type="ECO:0000313" key="5">
    <source>
        <dbReference type="Proteomes" id="UP001448207"/>
    </source>
</evidence>
<feature type="region of interest" description="Disordered" evidence="2">
    <location>
        <begin position="312"/>
        <end position="367"/>
    </location>
</feature>
<evidence type="ECO:0000256" key="1">
    <source>
        <dbReference type="PROSITE-ProRule" id="PRU00288"/>
    </source>
</evidence>
<accession>A0ABR3ATE2</accession>
<gene>
    <name evidence="4" type="ORF">J3Q64DRAFT_1681370</name>
</gene>
<organism evidence="4 5">
    <name type="scientific">Phycomyces blakesleeanus</name>
    <dbReference type="NCBI Taxonomy" id="4837"/>
    <lineage>
        <taxon>Eukaryota</taxon>
        <taxon>Fungi</taxon>
        <taxon>Fungi incertae sedis</taxon>
        <taxon>Mucoromycota</taxon>
        <taxon>Mucoromycotina</taxon>
        <taxon>Mucoromycetes</taxon>
        <taxon>Mucorales</taxon>
        <taxon>Phycomycetaceae</taxon>
        <taxon>Phycomyces</taxon>
    </lineage>
</organism>
<feature type="compositionally biased region" description="Low complexity" evidence="2">
    <location>
        <begin position="321"/>
        <end position="339"/>
    </location>
</feature>
<evidence type="ECO:0000313" key="4">
    <source>
        <dbReference type="EMBL" id="KAL0081252.1"/>
    </source>
</evidence>
<dbReference type="PANTHER" id="PTHR45705:SF1">
    <property type="entry name" value="FI20236P1"/>
    <property type="match status" value="1"/>
</dbReference>
<evidence type="ECO:0000259" key="3">
    <source>
        <dbReference type="PROSITE" id="PS50115"/>
    </source>
</evidence>
<dbReference type="PANTHER" id="PTHR45705">
    <property type="entry name" value="FI20236P1"/>
    <property type="match status" value="1"/>
</dbReference>
<dbReference type="SUPFAM" id="SSF57863">
    <property type="entry name" value="ArfGap/RecO-like zinc finger"/>
    <property type="match status" value="1"/>
</dbReference>
<proteinExistence type="predicted"/>
<keyword evidence="1" id="KW-0863">Zinc-finger</keyword>
<feature type="region of interest" description="Disordered" evidence="2">
    <location>
        <begin position="129"/>
        <end position="179"/>
    </location>
</feature>
<evidence type="ECO:0000256" key="2">
    <source>
        <dbReference type="SAM" id="MobiDB-lite"/>
    </source>
</evidence>
<dbReference type="InterPro" id="IPR037278">
    <property type="entry name" value="ARFGAP/RecO"/>
</dbReference>
<feature type="compositionally biased region" description="Polar residues" evidence="2">
    <location>
        <begin position="152"/>
        <end position="170"/>
    </location>
</feature>
<dbReference type="InterPro" id="IPR001164">
    <property type="entry name" value="ArfGAP_dom"/>
</dbReference>
<dbReference type="EMBL" id="JBCLYO010000018">
    <property type="protein sequence ID" value="KAL0081252.1"/>
    <property type="molecule type" value="Genomic_DNA"/>
</dbReference>
<keyword evidence="5" id="KW-1185">Reference proteome</keyword>
<feature type="compositionally biased region" description="Polar residues" evidence="2">
    <location>
        <begin position="340"/>
        <end position="358"/>
    </location>
</feature>
<name>A0ABR3ATE2_PHYBL</name>
<dbReference type="PROSITE" id="PS50115">
    <property type="entry name" value="ARFGAP"/>
    <property type="match status" value="1"/>
</dbReference>
<dbReference type="InterPro" id="IPR051718">
    <property type="entry name" value="ARF_GTPase-activating"/>
</dbReference>
<dbReference type="Gene3D" id="1.10.220.150">
    <property type="entry name" value="Arf GTPase activating protein"/>
    <property type="match status" value="1"/>
</dbReference>
<feature type="domain" description="Arf-GAP" evidence="3">
    <location>
        <begin position="18"/>
        <end position="125"/>
    </location>
</feature>
<dbReference type="Proteomes" id="UP001448207">
    <property type="component" value="Unassembled WGS sequence"/>
</dbReference>
<reference evidence="4 5" key="1">
    <citation type="submission" date="2024-04" db="EMBL/GenBank/DDBJ databases">
        <title>Symmetric and asymmetric DNA N6-adenine methylation regulates different biological responses in Mucorales.</title>
        <authorList>
            <consortium name="Lawrence Berkeley National Laboratory"/>
            <person name="Lax C."/>
            <person name="Mondo S.J."/>
            <person name="Osorio-Concepcion M."/>
            <person name="Muszewska A."/>
            <person name="Corrochano-Luque M."/>
            <person name="Gutierrez G."/>
            <person name="Riley R."/>
            <person name="Lipzen A."/>
            <person name="Guo J."/>
            <person name="Hundley H."/>
            <person name="Amirebrahimi M."/>
            <person name="Ng V."/>
            <person name="Lorenzo-Gutierrez D."/>
            <person name="Binder U."/>
            <person name="Yang J."/>
            <person name="Song Y."/>
            <person name="Canovas D."/>
            <person name="Navarro E."/>
            <person name="Freitag M."/>
            <person name="Gabaldon T."/>
            <person name="Grigoriev I.V."/>
            <person name="Corrochano L.M."/>
            <person name="Nicolas F.E."/>
            <person name="Garre V."/>
        </authorList>
    </citation>
    <scope>NUCLEOTIDE SEQUENCE [LARGE SCALE GENOMIC DNA]</scope>
    <source>
        <strain evidence="4 5">L51</strain>
    </source>
</reference>
<dbReference type="CDD" id="cd08839">
    <property type="entry name" value="ArfGap_SMAP"/>
    <property type="match status" value="1"/>
</dbReference>
<dbReference type="PRINTS" id="PR00405">
    <property type="entry name" value="REVINTRACTNG"/>
</dbReference>
<sequence length="373" mass="41295">MSTRYTRTADKSLNDKHTRILKDLLQKSANKYCADCKRKDPRWASWNLGIFVCIRCSGVHRSMGTHISKVKSVDLDTWIPEQIESMIKWGNERANVYWEANLKEKTPSESNIDQWIRSKYEQKRWAMRGSIPDPSTLGGQNEEEAATVSKPPAQQSASKPSAKPTSQPASVATPPARPRQSEFANLDAFLGSSSSSSSPQQPNTSAVAQLQGADFFFNSSPSTTPKATSPTVDSSKPKHDALKSSILSLYGQTSSNPAMQSINGGFQNNSNSYQQQFAGMSLNTQSGQFASQPPAPQADLFANVWGSFVDSNNSTKNDFMQPQQPQQQQQYYQQQQQPQRNTLPQGGQFFSMNPTQETATKKPAYDAFADLLK</sequence>
<dbReference type="SMART" id="SM00105">
    <property type="entry name" value="ArfGap"/>
    <property type="match status" value="1"/>
</dbReference>
<dbReference type="Pfam" id="PF01412">
    <property type="entry name" value="ArfGap"/>
    <property type="match status" value="1"/>
</dbReference>
<protein>
    <recommendedName>
        <fullName evidence="3">Arf-GAP domain-containing protein</fullName>
    </recommendedName>
</protein>
<feature type="compositionally biased region" description="Low complexity" evidence="2">
    <location>
        <begin position="219"/>
        <end position="231"/>
    </location>
</feature>
<dbReference type="InterPro" id="IPR044732">
    <property type="entry name" value="ArfGAP_SMAP1-like"/>
</dbReference>
<dbReference type="InterPro" id="IPR038508">
    <property type="entry name" value="ArfGAP_dom_sf"/>
</dbReference>
<keyword evidence="1" id="KW-0862">Zinc</keyword>